<name>A0A141HR46_9CAUD</name>
<organism evidence="1 2">
    <name type="scientific">Flavobacterium phage FpV4</name>
    <dbReference type="NCBI Taxonomy" id="1740108"/>
    <lineage>
        <taxon>Viruses</taxon>
        <taxon>Duplodnaviria</taxon>
        <taxon>Heunggongvirae</taxon>
        <taxon>Uroviricota</taxon>
        <taxon>Caudoviricetes</taxon>
        <taxon>Fipvunavirus</taxon>
        <taxon>Fipvunavirus Fpv4</taxon>
    </lineage>
</organism>
<dbReference type="GeneID" id="40069617"/>
<accession>A0A141HR46</accession>
<evidence type="ECO:0000313" key="1">
    <source>
        <dbReference type="EMBL" id="ALN97157.1"/>
    </source>
</evidence>
<dbReference type="KEGG" id="vg:40069617"/>
<dbReference type="RefSeq" id="YP_009594100.1">
    <property type="nucleotide sequence ID" value="NC_041872.1"/>
</dbReference>
<dbReference type="Proteomes" id="UP000221857">
    <property type="component" value="Segment"/>
</dbReference>
<dbReference type="EMBL" id="KT876724">
    <property type="protein sequence ID" value="ALN97157.1"/>
    <property type="molecule type" value="Genomic_DNA"/>
</dbReference>
<protein>
    <submittedName>
        <fullName evidence="1">Uncharacterized protein</fullName>
    </submittedName>
</protein>
<keyword evidence="2" id="KW-1185">Reference proteome</keyword>
<evidence type="ECO:0000313" key="2">
    <source>
        <dbReference type="Proteomes" id="UP000221857"/>
    </source>
</evidence>
<sequence length="91" mass="10724">MLHFDFFKLIIMWQSLFKVALNPEFTPGFKRFIREQVTPAMQNDDDVSGKSCQYEVGLIQESMDDSDEKFDNQDLLVMTELHKKSIEFVEL</sequence>
<proteinExistence type="predicted"/>
<reference evidence="1 2" key="1">
    <citation type="journal article" date="2016" name="PLoS ONE">
        <title>Comparative Genome Analysis Provides Insights into the Pathogenicity of Flavobacterium psychrophilum.</title>
        <authorList>
            <person name="Castillo D."/>
            <person name="Christiansen R.H."/>
            <person name="Dalsgaard I."/>
            <person name="Madsen L."/>
            <person name="Espejo R."/>
            <person name="Middelboe M."/>
        </authorList>
    </citation>
    <scope>NUCLEOTIDE SEQUENCE [LARGE SCALE GENOMIC DNA]</scope>
</reference>